<dbReference type="EMBL" id="KL198130">
    <property type="protein sequence ID" value="KDQ06576.1"/>
    <property type="molecule type" value="Genomic_DNA"/>
</dbReference>
<feature type="region of interest" description="Disordered" evidence="5">
    <location>
        <begin position="251"/>
        <end position="274"/>
    </location>
</feature>
<feature type="domain" description="Protein kinase" evidence="6">
    <location>
        <begin position="1"/>
        <end position="248"/>
    </location>
</feature>
<dbReference type="GO" id="GO:0004674">
    <property type="term" value="F:protein serine/threonine kinase activity"/>
    <property type="evidence" value="ECO:0007669"/>
    <property type="project" value="TreeGrafter"/>
</dbReference>
<name>A0A067M4Q7_BOTB1</name>
<dbReference type="PROSITE" id="PS00108">
    <property type="entry name" value="PROTEIN_KINASE_ST"/>
    <property type="match status" value="1"/>
</dbReference>
<dbReference type="InterPro" id="IPR051681">
    <property type="entry name" value="Ser/Thr_Kinases-Pseudokinases"/>
</dbReference>
<dbReference type="InterPro" id="IPR001245">
    <property type="entry name" value="Ser-Thr/Tyr_kinase_cat_dom"/>
</dbReference>
<dbReference type="Proteomes" id="UP000027195">
    <property type="component" value="Unassembled WGS sequence"/>
</dbReference>
<dbReference type="AlphaFoldDB" id="A0A067M4Q7"/>
<evidence type="ECO:0000256" key="1">
    <source>
        <dbReference type="ARBA" id="ARBA00022679"/>
    </source>
</evidence>
<dbReference type="InParanoid" id="A0A067M4Q7"/>
<evidence type="ECO:0000259" key="6">
    <source>
        <dbReference type="PROSITE" id="PS50011"/>
    </source>
</evidence>
<protein>
    <recommendedName>
        <fullName evidence="6">Protein kinase domain-containing protein</fullName>
    </recommendedName>
</protein>
<dbReference type="STRING" id="930990.A0A067M4Q7"/>
<accession>A0A067M4Q7</accession>
<dbReference type="HOGENOM" id="CLU_000288_7_18_1"/>
<evidence type="ECO:0000256" key="5">
    <source>
        <dbReference type="SAM" id="MobiDB-lite"/>
    </source>
</evidence>
<dbReference type="GO" id="GO:0005524">
    <property type="term" value="F:ATP binding"/>
    <property type="evidence" value="ECO:0007669"/>
    <property type="project" value="UniProtKB-KW"/>
</dbReference>
<organism evidence="7 8">
    <name type="scientific">Botryobasidium botryosum (strain FD-172 SS1)</name>
    <dbReference type="NCBI Taxonomy" id="930990"/>
    <lineage>
        <taxon>Eukaryota</taxon>
        <taxon>Fungi</taxon>
        <taxon>Dikarya</taxon>
        <taxon>Basidiomycota</taxon>
        <taxon>Agaricomycotina</taxon>
        <taxon>Agaricomycetes</taxon>
        <taxon>Cantharellales</taxon>
        <taxon>Botryobasidiaceae</taxon>
        <taxon>Botryobasidium</taxon>
    </lineage>
</organism>
<dbReference type="PROSITE" id="PS50011">
    <property type="entry name" value="PROTEIN_KINASE_DOM"/>
    <property type="match status" value="1"/>
</dbReference>
<keyword evidence="3" id="KW-0418">Kinase</keyword>
<dbReference type="InterPro" id="IPR011009">
    <property type="entry name" value="Kinase-like_dom_sf"/>
</dbReference>
<dbReference type="SUPFAM" id="SSF56112">
    <property type="entry name" value="Protein kinase-like (PK-like)"/>
    <property type="match status" value="1"/>
</dbReference>
<evidence type="ECO:0000256" key="3">
    <source>
        <dbReference type="ARBA" id="ARBA00022777"/>
    </source>
</evidence>
<keyword evidence="4" id="KW-0067">ATP-binding</keyword>
<keyword evidence="1" id="KW-0808">Transferase</keyword>
<keyword evidence="8" id="KW-1185">Reference proteome</keyword>
<dbReference type="SMART" id="SM00220">
    <property type="entry name" value="S_TKc"/>
    <property type="match status" value="1"/>
</dbReference>
<dbReference type="InterPro" id="IPR000719">
    <property type="entry name" value="Prot_kinase_dom"/>
</dbReference>
<evidence type="ECO:0000313" key="8">
    <source>
        <dbReference type="Proteomes" id="UP000027195"/>
    </source>
</evidence>
<sequence length="323" mass="35002">MALQEDVGANNGPLSCYNMQARMLGQGGFGDCYTGKFFGRLISPQHHSLLGLLSINDLPHLMSPFMQNGVADDFVKRNPNANRVQLLVQIAQGLEYMHTRDPTIIHGDLKANNILISKNGSACLSDFGLSREHVEPSSEVNLGMSTQWAGWFNPCPLSNGLLNIGYAAANNKQLLTGGIPFPGLADGVIIQHILTSRYDRPTNSDAVACGLNDEMWALILECWDRDSLERPSVSQVVERFRRMPEPTSVNPSWKPCVTARGRGGEGSSPGMSISSGATGFGGDLFNLARLPQAFANDPFDEPGTSTKPRTTHLCMGHNIGPSY</sequence>
<gene>
    <name evidence="7" type="ORF">BOTBODRAFT_246015</name>
</gene>
<dbReference type="InterPro" id="IPR008271">
    <property type="entry name" value="Ser/Thr_kinase_AS"/>
</dbReference>
<feature type="region of interest" description="Disordered" evidence="5">
    <location>
        <begin position="300"/>
        <end position="323"/>
    </location>
</feature>
<dbReference type="Gene3D" id="1.10.510.10">
    <property type="entry name" value="Transferase(Phosphotransferase) domain 1"/>
    <property type="match status" value="1"/>
</dbReference>
<reference evidence="8" key="1">
    <citation type="journal article" date="2014" name="Proc. Natl. Acad. Sci. U.S.A.">
        <title>Extensive sampling of basidiomycete genomes demonstrates inadequacy of the white-rot/brown-rot paradigm for wood decay fungi.</title>
        <authorList>
            <person name="Riley R."/>
            <person name="Salamov A.A."/>
            <person name="Brown D.W."/>
            <person name="Nagy L.G."/>
            <person name="Floudas D."/>
            <person name="Held B.W."/>
            <person name="Levasseur A."/>
            <person name="Lombard V."/>
            <person name="Morin E."/>
            <person name="Otillar R."/>
            <person name="Lindquist E.A."/>
            <person name="Sun H."/>
            <person name="LaButti K.M."/>
            <person name="Schmutz J."/>
            <person name="Jabbour D."/>
            <person name="Luo H."/>
            <person name="Baker S.E."/>
            <person name="Pisabarro A.G."/>
            <person name="Walton J.D."/>
            <person name="Blanchette R.A."/>
            <person name="Henrissat B."/>
            <person name="Martin F."/>
            <person name="Cullen D."/>
            <person name="Hibbett D.S."/>
            <person name="Grigoriev I.V."/>
        </authorList>
    </citation>
    <scope>NUCLEOTIDE SEQUENCE [LARGE SCALE GENOMIC DNA]</scope>
    <source>
        <strain evidence="8">FD-172 SS1</strain>
    </source>
</reference>
<proteinExistence type="predicted"/>
<evidence type="ECO:0000256" key="2">
    <source>
        <dbReference type="ARBA" id="ARBA00022741"/>
    </source>
</evidence>
<dbReference type="Pfam" id="PF07714">
    <property type="entry name" value="PK_Tyr_Ser-Thr"/>
    <property type="match status" value="1"/>
</dbReference>
<keyword evidence="2" id="KW-0547">Nucleotide-binding</keyword>
<evidence type="ECO:0000256" key="4">
    <source>
        <dbReference type="ARBA" id="ARBA00022840"/>
    </source>
</evidence>
<dbReference type="OrthoDB" id="346907at2759"/>
<dbReference type="PANTHER" id="PTHR44329:SF288">
    <property type="entry name" value="MITOGEN-ACTIVATED PROTEIN KINASE KINASE KINASE 20"/>
    <property type="match status" value="1"/>
</dbReference>
<dbReference type="PANTHER" id="PTHR44329">
    <property type="entry name" value="SERINE/THREONINE-PROTEIN KINASE TNNI3K-RELATED"/>
    <property type="match status" value="1"/>
</dbReference>
<evidence type="ECO:0000313" key="7">
    <source>
        <dbReference type="EMBL" id="KDQ06576.1"/>
    </source>
</evidence>